<sequence length="185" mass="19526">MVIRWGVAKSQHSHIPLRLPVITRHSCAQALRHLLLYRKSAVSHNAREGGAFQKRTPPAPKNTTTLPPLASLTNSTQPPALNLPPGFLCQEPAVTAGNAVFPFPPDTRGDSCPSASSRAVFHASAPGAAVPQMPLAGGKGEGLHYVPFGAHDMQAVKIVKVPACFPVPPPPPNPPQPQPHVCLPV</sequence>
<organism evidence="1 2">
    <name type="scientific">Aldrovandia affinis</name>
    <dbReference type="NCBI Taxonomy" id="143900"/>
    <lineage>
        <taxon>Eukaryota</taxon>
        <taxon>Metazoa</taxon>
        <taxon>Chordata</taxon>
        <taxon>Craniata</taxon>
        <taxon>Vertebrata</taxon>
        <taxon>Euteleostomi</taxon>
        <taxon>Actinopterygii</taxon>
        <taxon>Neopterygii</taxon>
        <taxon>Teleostei</taxon>
        <taxon>Notacanthiformes</taxon>
        <taxon>Halosauridae</taxon>
        <taxon>Aldrovandia</taxon>
    </lineage>
</organism>
<proteinExistence type="predicted"/>
<protein>
    <submittedName>
        <fullName evidence="1">Uncharacterized protein</fullName>
    </submittedName>
</protein>
<evidence type="ECO:0000313" key="2">
    <source>
        <dbReference type="Proteomes" id="UP001221898"/>
    </source>
</evidence>
<evidence type="ECO:0000313" key="1">
    <source>
        <dbReference type="EMBL" id="KAJ8417796.1"/>
    </source>
</evidence>
<name>A0AAD7TB93_9TELE</name>
<gene>
    <name evidence="1" type="ORF">AAFF_G00226390</name>
</gene>
<reference evidence="1" key="1">
    <citation type="journal article" date="2023" name="Science">
        <title>Genome structures resolve the early diversification of teleost fishes.</title>
        <authorList>
            <person name="Parey E."/>
            <person name="Louis A."/>
            <person name="Montfort J."/>
            <person name="Bouchez O."/>
            <person name="Roques C."/>
            <person name="Iampietro C."/>
            <person name="Lluch J."/>
            <person name="Castinel A."/>
            <person name="Donnadieu C."/>
            <person name="Desvignes T."/>
            <person name="Floi Bucao C."/>
            <person name="Jouanno E."/>
            <person name="Wen M."/>
            <person name="Mejri S."/>
            <person name="Dirks R."/>
            <person name="Jansen H."/>
            <person name="Henkel C."/>
            <person name="Chen W.J."/>
            <person name="Zahm M."/>
            <person name="Cabau C."/>
            <person name="Klopp C."/>
            <person name="Thompson A.W."/>
            <person name="Robinson-Rechavi M."/>
            <person name="Braasch I."/>
            <person name="Lecointre G."/>
            <person name="Bobe J."/>
            <person name="Postlethwait J.H."/>
            <person name="Berthelot C."/>
            <person name="Roest Crollius H."/>
            <person name="Guiguen Y."/>
        </authorList>
    </citation>
    <scope>NUCLEOTIDE SEQUENCE</scope>
    <source>
        <strain evidence="1">NC1722</strain>
    </source>
</reference>
<accession>A0AAD7TB93</accession>
<dbReference type="AlphaFoldDB" id="A0AAD7TB93"/>
<comment type="caution">
    <text evidence="1">The sequence shown here is derived from an EMBL/GenBank/DDBJ whole genome shotgun (WGS) entry which is preliminary data.</text>
</comment>
<keyword evidence="2" id="KW-1185">Reference proteome</keyword>
<dbReference type="Proteomes" id="UP001221898">
    <property type="component" value="Unassembled WGS sequence"/>
</dbReference>
<dbReference type="EMBL" id="JAINUG010000003">
    <property type="protein sequence ID" value="KAJ8417796.1"/>
    <property type="molecule type" value="Genomic_DNA"/>
</dbReference>